<protein>
    <submittedName>
        <fullName evidence="1">Uncharacterized protein</fullName>
    </submittedName>
</protein>
<comment type="caution">
    <text evidence="1">The sequence shown here is derived from an EMBL/GenBank/DDBJ whole genome shotgun (WGS) entry which is preliminary data.</text>
</comment>
<dbReference type="EMBL" id="JAWDGP010002623">
    <property type="protein sequence ID" value="KAK3781542.1"/>
    <property type="molecule type" value="Genomic_DNA"/>
</dbReference>
<gene>
    <name evidence="1" type="ORF">RRG08_054881</name>
</gene>
<keyword evidence="2" id="KW-1185">Reference proteome</keyword>
<dbReference type="Proteomes" id="UP001283361">
    <property type="component" value="Unassembled WGS sequence"/>
</dbReference>
<evidence type="ECO:0000313" key="1">
    <source>
        <dbReference type="EMBL" id="KAK3781542.1"/>
    </source>
</evidence>
<dbReference type="AlphaFoldDB" id="A0AAE1A7B0"/>
<evidence type="ECO:0000313" key="2">
    <source>
        <dbReference type="Proteomes" id="UP001283361"/>
    </source>
</evidence>
<name>A0AAE1A7B0_9GAST</name>
<sequence>MPKAHVSASECARSSQEEFQARSRLRCRSGDCRASVFDLHGRSIAYRSLKSIPKQLTYGQRSWSSRTRGLIIYIVKPREVDPESLLGQGFTSPSCGSVDQGIASCKLAGLVRNIYQLQTLTNTCVRMCVCAVQSEERVDRVRGKLEEHVWRMRKKNEADGVCKRPGPPDFPGRRRRLILVSRPLCLLGTPRGPHTGRHTVRRSAGPGSGEISLGPAAAIVSFKPSTARLAPTTAGAALDREDSRDRARLKALKEKQNSRRRAAVSFLVDLRQVNHMRC</sequence>
<accession>A0AAE1A7B0</accession>
<reference evidence="1" key="1">
    <citation type="journal article" date="2023" name="G3 (Bethesda)">
        <title>A reference genome for the long-term kleptoplast-retaining sea slug Elysia crispata morphotype clarki.</title>
        <authorList>
            <person name="Eastman K.E."/>
            <person name="Pendleton A.L."/>
            <person name="Shaikh M.A."/>
            <person name="Suttiyut T."/>
            <person name="Ogas R."/>
            <person name="Tomko P."/>
            <person name="Gavelis G."/>
            <person name="Widhalm J.R."/>
            <person name="Wisecaver J.H."/>
        </authorList>
    </citation>
    <scope>NUCLEOTIDE SEQUENCE</scope>
    <source>
        <strain evidence="1">ECLA1</strain>
    </source>
</reference>
<proteinExistence type="predicted"/>
<organism evidence="1 2">
    <name type="scientific">Elysia crispata</name>
    <name type="common">lettuce slug</name>
    <dbReference type="NCBI Taxonomy" id="231223"/>
    <lineage>
        <taxon>Eukaryota</taxon>
        <taxon>Metazoa</taxon>
        <taxon>Spiralia</taxon>
        <taxon>Lophotrochozoa</taxon>
        <taxon>Mollusca</taxon>
        <taxon>Gastropoda</taxon>
        <taxon>Heterobranchia</taxon>
        <taxon>Euthyneura</taxon>
        <taxon>Panpulmonata</taxon>
        <taxon>Sacoglossa</taxon>
        <taxon>Placobranchoidea</taxon>
        <taxon>Plakobranchidae</taxon>
        <taxon>Elysia</taxon>
    </lineage>
</organism>